<dbReference type="Gene3D" id="3.90.640.10">
    <property type="entry name" value="Actin, Chain A, domain 4"/>
    <property type="match status" value="1"/>
</dbReference>
<evidence type="ECO:0000313" key="1">
    <source>
        <dbReference type="EMBL" id="SGZ18645.1"/>
    </source>
</evidence>
<proteinExistence type="predicted"/>
<dbReference type="RefSeq" id="WP_075518580.1">
    <property type="nucleotide sequence ID" value="NZ_FPLD01000135.1"/>
</dbReference>
<accession>A0A1L0APN2</accession>
<dbReference type="AlphaFoldDB" id="A0A1L0APN2"/>
<name>A0A1L0APN2_9GAMM</name>
<dbReference type="Proteomes" id="UP000183794">
    <property type="component" value="Unassembled WGS sequence"/>
</dbReference>
<organism evidence="1 2">
    <name type="scientific">Moritella viscosa</name>
    <dbReference type="NCBI Taxonomy" id="80854"/>
    <lineage>
        <taxon>Bacteria</taxon>
        <taxon>Pseudomonadati</taxon>
        <taxon>Pseudomonadota</taxon>
        <taxon>Gammaproteobacteria</taxon>
        <taxon>Alteromonadales</taxon>
        <taxon>Moritellaceae</taxon>
        <taxon>Moritella</taxon>
    </lineage>
</organism>
<reference evidence="1 2" key="1">
    <citation type="submission" date="2016-11" db="EMBL/GenBank/DDBJ databases">
        <authorList>
            <person name="Jaros S."/>
            <person name="Januszkiewicz K."/>
            <person name="Wedrychowicz H."/>
        </authorList>
    </citation>
    <scope>NUCLEOTIDE SEQUENCE [LARGE SCALE GENOMIC DNA]</scope>
    <source>
        <strain evidence="1">NVI 5450</strain>
    </source>
</reference>
<gene>
    <name evidence="1" type="ORF">NVI5450_4675</name>
</gene>
<dbReference type="EMBL" id="FPLD01000135">
    <property type="protein sequence ID" value="SGZ18645.1"/>
    <property type="molecule type" value="Genomic_DNA"/>
</dbReference>
<dbReference type="SUPFAM" id="SSF53067">
    <property type="entry name" value="Actin-like ATPase domain"/>
    <property type="match status" value="1"/>
</dbReference>
<protein>
    <submittedName>
        <fullName evidence="1">Uncharacterized protein</fullName>
    </submittedName>
</protein>
<dbReference type="Gene3D" id="3.30.420.40">
    <property type="match status" value="2"/>
</dbReference>
<dbReference type="InterPro" id="IPR043129">
    <property type="entry name" value="ATPase_NBD"/>
</dbReference>
<evidence type="ECO:0000313" key="2">
    <source>
        <dbReference type="Proteomes" id="UP000183794"/>
    </source>
</evidence>
<dbReference type="OrthoDB" id="8476780at2"/>
<sequence>MTKLKQENKKNENVIKCSPIPLPKSALSQCVKDVEKAFSETRYWMISKQGSDKVEVVFDSKSKLLWPIDPIKESLYPDDAKLRVKNIKTLDLSDWLVPERRELWDLAKDITNPLHEGYHCYLFNNNCFAVTDGRLQLRHNEHFDQNCDGWLLSLNKLLIKLTTQQIIETALDKNWVFKAHKKDIKLFSSDFIVTYLSNLDYSRARLPKIESAQITDPNKGMWEFFENELSEYAKKSGMIARNPVDDIVKNSNVSIDFGTSSTVVAYQNKGLKKLLRIGVKDFFSVPEQKHFENPTVLEFIDIPAMLEAWQNEAYRPSVLWDDVRCSHEAQTRFRDNDGDTDILASILTKIKQWALRSEEEDQQVRIAGQEHSTELLLPSLTLRQPIKGQTLSVSDRDEFDPIELYAWFLGLNINWRQRGLFLKYYMTFPVDYAKQTKNKILASFRRGLQRSFPKELISQAEFSQFAVEERASEPAAYAAAALPALDIEPNDDGIPYAVFDFGGGTTDFDFGIYRNATEEEEDDDGYEDVFEHFGAAGDRFLGGENLLENMAYQTFEDNISVCRDHKVAFTCPLDAKPFAGSEMFIDRTQAAQTNTLMLIAKLRPLWEEGKLETNTIKLNFLNRDGEKKNCEFKINSDALLTYLRERISKGVHNFYDAMKKAFQGKNAQKIHILLAGNSSQSEIVKHVFSLADPSIAASVNENTDEPAMVSAAIAALFSEVVIEQEAIAQDPKEDEFLNALYQSNPPELVVHLPLQADNDDPYKPTCKTGVALGLLSLCPGSATKVINHMTALTEGEAPFAFHVGRIRRKCFNVGLKQGVVYGTWNLLGPIRERVFELYASQSSSASDNLLPVTDPSLQSMNIEFAGDTEKHKVFARAVGPKTIEVCTAVDQQAVESGTFENLEEILLK</sequence>